<sequence length="118" mass="13331">MNKDGKRPRPDKPSQPTSKKKFYNQDSSIGSNDKVCNNNSQGGGYAFEMSRCTTCGKQHLGRSLAGMDGFFGYVNRFHTMRDWMVLKAICKETNQANHDGLDPNASKRNCFYALRARK</sequence>
<comment type="caution">
    <text evidence="2">The sequence shown here is derived from an EMBL/GenBank/DDBJ whole genome shotgun (WGS) entry which is preliminary data.</text>
</comment>
<protein>
    <submittedName>
        <fullName evidence="2">Uncharacterized protein</fullName>
    </submittedName>
</protein>
<feature type="compositionally biased region" description="Basic and acidic residues" evidence="1">
    <location>
        <begin position="1"/>
        <end position="12"/>
    </location>
</feature>
<reference evidence="2" key="1">
    <citation type="submission" date="2019-05" db="EMBL/GenBank/DDBJ databases">
        <title>The de novo reference genome and transcriptome assemblies of the wild tomato species Solanum chilense.</title>
        <authorList>
            <person name="Stam R."/>
            <person name="Nosenko T."/>
            <person name="Hoerger A.C."/>
            <person name="Stephan W."/>
            <person name="Seidel M.A."/>
            <person name="Kuhn J.M.M."/>
            <person name="Haberer G."/>
            <person name="Tellier A."/>
        </authorList>
    </citation>
    <scope>NUCLEOTIDE SEQUENCE</scope>
    <source>
        <tissue evidence="2">Mature leaves</tissue>
    </source>
</reference>
<gene>
    <name evidence="2" type="ORF">EJD97_021941</name>
</gene>
<dbReference type="AlphaFoldDB" id="A0A6N2CL11"/>
<proteinExistence type="predicted"/>
<feature type="region of interest" description="Disordered" evidence="1">
    <location>
        <begin position="1"/>
        <end position="35"/>
    </location>
</feature>
<accession>A0A6N2CL11</accession>
<evidence type="ECO:0000313" key="2">
    <source>
        <dbReference type="EMBL" id="TMX05410.1"/>
    </source>
</evidence>
<organism evidence="2">
    <name type="scientific">Solanum chilense</name>
    <name type="common">Tomato</name>
    <name type="synonym">Lycopersicon chilense</name>
    <dbReference type="NCBI Taxonomy" id="4083"/>
    <lineage>
        <taxon>Eukaryota</taxon>
        <taxon>Viridiplantae</taxon>
        <taxon>Streptophyta</taxon>
        <taxon>Embryophyta</taxon>
        <taxon>Tracheophyta</taxon>
        <taxon>Spermatophyta</taxon>
        <taxon>Magnoliopsida</taxon>
        <taxon>eudicotyledons</taxon>
        <taxon>Gunneridae</taxon>
        <taxon>Pentapetalae</taxon>
        <taxon>asterids</taxon>
        <taxon>lamiids</taxon>
        <taxon>Solanales</taxon>
        <taxon>Solanaceae</taxon>
        <taxon>Solanoideae</taxon>
        <taxon>Solaneae</taxon>
        <taxon>Solanum</taxon>
        <taxon>Solanum subgen. Lycopersicon</taxon>
    </lineage>
</organism>
<name>A0A6N2CL11_SOLCI</name>
<evidence type="ECO:0000256" key="1">
    <source>
        <dbReference type="SAM" id="MobiDB-lite"/>
    </source>
</evidence>
<dbReference type="EMBL" id="RXGB01000068">
    <property type="protein sequence ID" value="TMX05410.1"/>
    <property type="molecule type" value="Genomic_DNA"/>
</dbReference>
<feature type="compositionally biased region" description="Polar residues" evidence="1">
    <location>
        <begin position="24"/>
        <end position="35"/>
    </location>
</feature>